<dbReference type="InterPro" id="IPR018389">
    <property type="entry name" value="DctP_fam"/>
</dbReference>
<dbReference type="PROSITE" id="PS51257">
    <property type="entry name" value="PROKAR_LIPOPROTEIN"/>
    <property type="match status" value="1"/>
</dbReference>
<dbReference type="InterPro" id="IPR038404">
    <property type="entry name" value="TRAP_DctP_sf"/>
</dbReference>
<dbReference type="NCBIfam" id="TIGR00787">
    <property type="entry name" value="dctP"/>
    <property type="match status" value="1"/>
</dbReference>
<feature type="chain" id="PRO_5046052505" evidence="2">
    <location>
        <begin position="25"/>
        <end position="339"/>
    </location>
</feature>
<dbReference type="EMBL" id="QUAJ01000044">
    <property type="protein sequence ID" value="REI39457.1"/>
    <property type="molecule type" value="Genomic_DNA"/>
</dbReference>
<protein>
    <submittedName>
        <fullName evidence="3">C4-dicarboxylate ABC transporter</fullName>
    </submittedName>
</protein>
<keyword evidence="4" id="KW-1185">Reference proteome</keyword>
<dbReference type="CDD" id="cd13669">
    <property type="entry name" value="PBP2_TRAP_TM0322_like"/>
    <property type="match status" value="1"/>
</dbReference>
<dbReference type="InterPro" id="IPR004682">
    <property type="entry name" value="TRAP_DctP"/>
</dbReference>
<evidence type="ECO:0000313" key="3">
    <source>
        <dbReference type="EMBL" id="REI39457.1"/>
    </source>
</evidence>
<dbReference type="NCBIfam" id="NF037995">
    <property type="entry name" value="TRAP_S1"/>
    <property type="match status" value="1"/>
</dbReference>
<reference evidence="3 4" key="1">
    <citation type="submission" date="2018-08" db="EMBL/GenBank/DDBJ databases">
        <title>Draft genome sequence of Psychrilyobacter sp. strain SD5 isolated from Black Sea water.</title>
        <authorList>
            <person name="Yadav S."/>
            <person name="Villanueva L."/>
            <person name="Damste J.S.S."/>
        </authorList>
    </citation>
    <scope>NUCLEOTIDE SEQUENCE [LARGE SCALE GENOMIC DNA]</scope>
    <source>
        <strain evidence="3 4">SD5</strain>
    </source>
</reference>
<sequence>MKKFAKILALIVASLMLFISCGKKEEAATDTGEKKVVIKLSTKFAEEEQTAKSLKRVVEKINERSGGSLELQLYPNGQLPIGKNSMEQVVSGANWISVDGLNFVGDYVPDFNAINGPMLYKNFDEYLAMTQSDLVKNLKDEAAKKGIKVLSLDYLFGFRSMLTDKAVKTPADLNGVKIRVPNSQLYMYTLEAMGANPTPLPFTEVYSGIQQGVVDGLEGSLMTIYGRKMYEVRKNVSLTNHLLGVSAVCISKDVWEGLSENQRTIIQEEFDAGAKYNNDVTVELQKEYRVQLEELGVKFNEVDLPAFNVETAKVFSKFPKWTPGIYDEIQKELKEIRAK</sequence>
<organism evidence="3 4">
    <name type="scientific">Psychrilyobacter piezotolerans</name>
    <dbReference type="NCBI Taxonomy" id="2293438"/>
    <lineage>
        <taxon>Bacteria</taxon>
        <taxon>Fusobacteriati</taxon>
        <taxon>Fusobacteriota</taxon>
        <taxon>Fusobacteriia</taxon>
        <taxon>Fusobacteriales</taxon>
        <taxon>Fusobacteriaceae</taxon>
        <taxon>Psychrilyobacter</taxon>
    </lineage>
</organism>
<dbReference type="PIRSF" id="PIRSF006470">
    <property type="entry name" value="DctB"/>
    <property type="match status" value="1"/>
</dbReference>
<gene>
    <name evidence="3" type="ORF">DYH56_14735</name>
</gene>
<dbReference type="RefSeq" id="WP_114643632.1">
    <property type="nucleotide sequence ID" value="NZ_JAACIO010000042.1"/>
</dbReference>
<accession>A0ABX9KD71</accession>
<dbReference type="Pfam" id="PF03480">
    <property type="entry name" value="DctP"/>
    <property type="match status" value="1"/>
</dbReference>
<dbReference type="PANTHER" id="PTHR33376:SF3">
    <property type="entry name" value="C4-DICARBOXYLATE-BINDING PROTEIN"/>
    <property type="match status" value="1"/>
</dbReference>
<name>A0ABX9KD71_9FUSO</name>
<evidence type="ECO:0000256" key="2">
    <source>
        <dbReference type="SAM" id="SignalP"/>
    </source>
</evidence>
<dbReference type="Proteomes" id="UP000263486">
    <property type="component" value="Unassembled WGS sequence"/>
</dbReference>
<evidence type="ECO:0000256" key="1">
    <source>
        <dbReference type="ARBA" id="ARBA00022729"/>
    </source>
</evidence>
<proteinExistence type="predicted"/>
<dbReference type="PANTHER" id="PTHR33376">
    <property type="match status" value="1"/>
</dbReference>
<feature type="signal peptide" evidence="2">
    <location>
        <begin position="1"/>
        <end position="24"/>
    </location>
</feature>
<evidence type="ECO:0000313" key="4">
    <source>
        <dbReference type="Proteomes" id="UP000263486"/>
    </source>
</evidence>
<comment type="caution">
    <text evidence="3">The sequence shown here is derived from an EMBL/GenBank/DDBJ whole genome shotgun (WGS) entry which is preliminary data.</text>
</comment>
<keyword evidence="1 2" id="KW-0732">Signal</keyword>
<dbReference type="Gene3D" id="3.40.190.170">
    <property type="entry name" value="Bacterial extracellular solute-binding protein, family 7"/>
    <property type="match status" value="1"/>
</dbReference>